<keyword evidence="7" id="KW-0695">RNA-directed DNA polymerase</keyword>
<dbReference type="Pfam" id="PF17919">
    <property type="entry name" value="RT_RNaseH_2"/>
    <property type="match status" value="1"/>
</dbReference>
<keyword evidence="3" id="KW-0548">Nucleotidyltransferase</keyword>
<keyword evidence="5" id="KW-0255">Endonuclease</keyword>
<dbReference type="SUPFAM" id="SSF50630">
    <property type="entry name" value="Acid proteases"/>
    <property type="match status" value="1"/>
</dbReference>
<dbReference type="InterPro" id="IPR041577">
    <property type="entry name" value="RT_RNaseH_2"/>
</dbReference>
<evidence type="ECO:0000256" key="5">
    <source>
        <dbReference type="ARBA" id="ARBA00022759"/>
    </source>
</evidence>
<dbReference type="Pfam" id="PF00078">
    <property type="entry name" value="RVT_1"/>
    <property type="match status" value="1"/>
</dbReference>
<dbReference type="EMBL" id="BLXT01006832">
    <property type="protein sequence ID" value="GFO33760.1"/>
    <property type="molecule type" value="Genomic_DNA"/>
</dbReference>
<dbReference type="PANTHER" id="PTHR37984">
    <property type="entry name" value="PROTEIN CBG26694"/>
    <property type="match status" value="1"/>
</dbReference>
<dbReference type="Proteomes" id="UP000735302">
    <property type="component" value="Unassembled WGS sequence"/>
</dbReference>
<evidence type="ECO:0000256" key="6">
    <source>
        <dbReference type="ARBA" id="ARBA00022801"/>
    </source>
</evidence>
<feature type="domain" description="Reverse transcriptase" evidence="10">
    <location>
        <begin position="299"/>
        <end position="478"/>
    </location>
</feature>
<keyword evidence="8" id="KW-0511">Multifunctional enzyme</keyword>
<dbReference type="GO" id="GO:0008233">
    <property type="term" value="F:peptidase activity"/>
    <property type="evidence" value="ECO:0007669"/>
    <property type="project" value="UniProtKB-KW"/>
</dbReference>
<dbReference type="Gene3D" id="3.30.70.270">
    <property type="match status" value="2"/>
</dbReference>
<dbReference type="FunFam" id="3.30.70.270:FF:000020">
    <property type="entry name" value="Transposon Tf2-6 polyprotein-like Protein"/>
    <property type="match status" value="1"/>
</dbReference>
<reference evidence="11 12" key="1">
    <citation type="journal article" date="2021" name="Elife">
        <title>Chloroplast acquisition without the gene transfer in kleptoplastic sea slugs, Plakobranchus ocellatus.</title>
        <authorList>
            <person name="Maeda T."/>
            <person name="Takahashi S."/>
            <person name="Yoshida T."/>
            <person name="Shimamura S."/>
            <person name="Takaki Y."/>
            <person name="Nagai Y."/>
            <person name="Toyoda A."/>
            <person name="Suzuki Y."/>
            <person name="Arimoto A."/>
            <person name="Ishii H."/>
            <person name="Satoh N."/>
            <person name="Nishiyama T."/>
            <person name="Hasebe M."/>
            <person name="Maruyama T."/>
            <person name="Minagawa J."/>
            <person name="Obokata J."/>
            <person name="Shigenobu S."/>
        </authorList>
    </citation>
    <scope>NUCLEOTIDE SEQUENCE [LARGE SCALE GENOMIC DNA]</scope>
</reference>
<evidence type="ECO:0000313" key="11">
    <source>
        <dbReference type="EMBL" id="GFO33760.1"/>
    </source>
</evidence>
<evidence type="ECO:0000256" key="2">
    <source>
        <dbReference type="ARBA" id="ARBA00022679"/>
    </source>
</evidence>
<keyword evidence="12" id="KW-1185">Reference proteome</keyword>
<keyword evidence="6" id="KW-0378">Hydrolase</keyword>
<evidence type="ECO:0000313" key="12">
    <source>
        <dbReference type="Proteomes" id="UP000735302"/>
    </source>
</evidence>
<comment type="caution">
    <text evidence="11">The sequence shown here is derived from an EMBL/GenBank/DDBJ whole genome shotgun (WGS) entry which is preliminary data.</text>
</comment>
<dbReference type="Gene3D" id="2.40.70.10">
    <property type="entry name" value="Acid Proteases"/>
    <property type="match status" value="1"/>
</dbReference>
<dbReference type="AlphaFoldDB" id="A0AAV4CPH5"/>
<feature type="region of interest" description="Disordered" evidence="9">
    <location>
        <begin position="610"/>
        <end position="654"/>
    </location>
</feature>
<evidence type="ECO:0000256" key="4">
    <source>
        <dbReference type="ARBA" id="ARBA00022722"/>
    </source>
</evidence>
<dbReference type="GO" id="GO:0004519">
    <property type="term" value="F:endonuclease activity"/>
    <property type="evidence" value="ECO:0007669"/>
    <property type="project" value="UniProtKB-KW"/>
</dbReference>
<dbReference type="Gene3D" id="3.10.10.10">
    <property type="entry name" value="HIV Type 1 Reverse Transcriptase, subunit A, domain 1"/>
    <property type="match status" value="1"/>
</dbReference>
<keyword evidence="4" id="KW-0540">Nuclease</keyword>
<dbReference type="PANTHER" id="PTHR37984:SF5">
    <property type="entry name" value="PROTEIN NYNRIN-LIKE"/>
    <property type="match status" value="1"/>
</dbReference>
<evidence type="ECO:0000256" key="9">
    <source>
        <dbReference type="SAM" id="MobiDB-lite"/>
    </source>
</evidence>
<keyword evidence="2" id="KW-0808">Transferase</keyword>
<accession>A0AAV4CPH5</accession>
<dbReference type="InterPro" id="IPR043128">
    <property type="entry name" value="Rev_trsase/Diguanyl_cyclase"/>
</dbReference>
<evidence type="ECO:0000256" key="3">
    <source>
        <dbReference type="ARBA" id="ARBA00022695"/>
    </source>
</evidence>
<protein>
    <submittedName>
        <fullName evidence="11">Pol polyprotein</fullName>
    </submittedName>
</protein>
<dbReference type="Pfam" id="PF13975">
    <property type="entry name" value="gag-asp_proteas"/>
    <property type="match status" value="1"/>
</dbReference>
<dbReference type="CDD" id="cd00303">
    <property type="entry name" value="retropepsin_like"/>
    <property type="match status" value="1"/>
</dbReference>
<dbReference type="CDD" id="cd01647">
    <property type="entry name" value="RT_LTR"/>
    <property type="match status" value="1"/>
</dbReference>
<dbReference type="SUPFAM" id="SSF56672">
    <property type="entry name" value="DNA/RNA polymerases"/>
    <property type="match status" value="1"/>
</dbReference>
<dbReference type="GO" id="GO:0003964">
    <property type="term" value="F:RNA-directed DNA polymerase activity"/>
    <property type="evidence" value="ECO:0007669"/>
    <property type="project" value="UniProtKB-KW"/>
</dbReference>
<name>A0AAV4CPH5_9GAST</name>
<dbReference type="FunFam" id="3.10.10.10:FF:000007">
    <property type="entry name" value="Retrovirus-related Pol polyprotein from transposon 17.6-like Protein"/>
    <property type="match status" value="1"/>
</dbReference>
<dbReference type="InterPro" id="IPR021109">
    <property type="entry name" value="Peptidase_aspartic_dom_sf"/>
</dbReference>
<dbReference type="InterPro" id="IPR000477">
    <property type="entry name" value="RT_dom"/>
</dbReference>
<gene>
    <name evidence="11" type="ORF">PoB_006026500</name>
</gene>
<keyword evidence="1" id="KW-0645">Protease</keyword>
<evidence type="ECO:0000256" key="1">
    <source>
        <dbReference type="ARBA" id="ARBA00022670"/>
    </source>
</evidence>
<evidence type="ECO:0000256" key="7">
    <source>
        <dbReference type="ARBA" id="ARBA00022918"/>
    </source>
</evidence>
<evidence type="ECO:0000259" key="10">
    <source>
        <dbReference type="PROSITE" id="PS50878"/>
    </source>
</evidence>
<proteinExistence type="predicted"/>
<sequence>MQNQEIALGGEQPIICTGVRNVQSQEVVPAYIVREDVGNVSMDAIVDTAAEITVISEEVYRRLIPKPRLSGKRRVQMADKGQASWANLVGPISVKVGLLSTQETIYVAQINDDMLLGVDYLGQIQCCDRFRGPHLTGARRADPLADFGFGQEIQGLSKAKDSIVTVLYNWTTREITVPENTFVGTAYELSGDGLNQEADHVHERNPAIRSCQVTPDLPSHLEPLWLDSKTELDDQQAGSLRSLLAEYQDVFAKSDFDLGDFTAVYHTVDTGQAAPIKQRMRRTPIHFKGEEDAHLDKMLEAGVVPPSVSEWASPPVLVRKRDGSVRWCVDYRASNKITRKDVFLLPRIEDCVDALDGNLWFSKLDANSAYWQVRLDEESKAKTAFCTRRGLFEFVRMPFGLCNAPATFSRVINMVLSGLNWESVLTFLDDVCVLGRSYDDHIDNLRKVFERFRTYELRLKPRKCSLFRREVEFLGRLVSKNGIQILLESIAAVQKWPVPRTVKDIQRFMGLTNYHRLFIKDYSRVAEPLFRILKNNEFRWREEEEQSFENLKKALTETPVLGIPSTNDPFILDTDGSDVAIGAELIQLQAGAKRVIGYRRRHGQEAYPYDERPRAYGVRGSPSMENQGVPARGLARGERRSTMATPKKPPREVS</sequence>
<dbReference type="GO" id="GO:0006508">
    <property type="term" value="P:proteolysis"/>
    <property type="evidence" value="ECO:0007669"/>
    <property type="project" value="UniProtKB-KW"/>
</dbReference>
<organism evidence="11 12">
    <name type="scientific">Plakobranchus ocellatus</name>
    <dbReference type="NCBI Taxonomy" id="259542"/>
    <lineage>
        <taxon>Eukaryota</taxon>
        <taxon>Metazoa</taxon>
        <taxon>Spiralia</taxon>
        <taxon>Lophotrochozoa</taxon>
        <taxon>Mollusca</taxon>
        <taxon>Gastropoda</taxon>
        <taxon>Heterobranchia</taxon>
        <taxon>Euthyneura</taxon>
        <taxon>Panpulmonata</taxon>
        <taxon>Sacoglossa</taxon>
        <taxon>Placobranchoidea</taxon>
        <taxon>Plakobranchidae</taxon>
        <taxon>Plakobranchus</taxon>
    </lineage>
</organism>
<evidence type="ECO:0000256" key="8">
    <source>
        <dbReference type="ARBA" id="ARBA00023268"/>
    </source>
</evidence>
<dbReference type="InterPro" id="IPR050951">
    <property type="entry name" value="Retrovirus_Pol_polyprotein"/>
</dbReference>
<dbReference type="PROSITE" id="PS50878">
    <property type="entry name" value="RT_POL"/>
    <property type="match status" value="1"/>
</dbReference>
<dbReference type="InterPro" id="IPR043502">
    <property type="entry name" value="DNA/RNA_pol_sf"/>
</dbReference>